<evidence type="ECO:0000256" key="4">
    <source>
        <dbReference type="ARBA" id="ARBA00012381"/>
    </source>
</evidence>
<keyword evidence="7" id="KW-0460">Magnesium</keyword>
<evidence type="ECO:0000256" key="8">
    <source>
        <dbReference type="ARBA" id="ARBA00023027"/>
    </source>
</evidence>
<dbReference type="Pfam" id="PF00293">
    <property type="entry name" value="NUDIX"/>
    <property type="match status" value="1"/>
</dbReference>
<reference evidence="11 12" key="1">
    <citation type="submission" date="2024-01" db="EMBL/GenBank/DDBJ databases">
        <title>Hyphobacterium bacterium isolated from marine sediment.</title>
        <authorList>
            <person name="Zhao S."/>
        </authorList>
    </citation>
    <scope>NUCLEOTIDE SEQUENCE [LARGE SCALE GENOMIC DNA]</scope>
    <source>
        <strain evidence="12">HN65</strain>
    </source>
</reference>
<dbReference type="CDD" id="cd03429">
    <property type="entry name" value="NUDIX_NADH_pyrophosphatase_Nudt13"/>
    <property type="match status" value="1"/>
</dbReference>
<name>A0ABU7LNK6_9PROT</name>
<dbReference type="PANTHER" id="PTHR42904:SF6">
    <property type="entry name" value="NAD-CAPPED RNA HYDROLASE NUDT12"/>
    <property type="match status" value="1"/>
</dbReference>
<dbReference type="InterPro" id="IPR050241">
    <property type="entry name" value="NAD-cap_RNA_hydrolase_NudC"/>
</dbReference>
<feature type="domain" description="Nudix hydrolase" evidence="10">
    <location>
        <begin position="159"/>
        <end position="292"/>
    </location>
</feature>
<comment type="catalytic activity">
    <reaction evidence="9">
        <text>a 5'-end NAD(+)-phospho-ribonucleoside in mRNA + H2O = a 5'-end phospho-adenosine-phospho-ribonucleoside in mRNA + beta-nicotinamide D-ribonucleotide + 2 H(+)</text>
        <dbReference type="Rhea" id="RHEA:60876"/>
        <dbReference type="Rhea" id="RHEA-COMP:15698"/>
        <dbReference type="Rhea" id="RHEA-COMP:15719"/>
        <dbReference type="ChEBI" id="CHEBI:14649"/>
        <dbReference type="ChEBI" id="CHEBI:15377"/>
        <dbReference type="ChEBI" id="CHEBI:15378"/>
        <dbReference type="ChEBI" id="CHEBI:144029"/>
        <dbReference type="ChEBI" id="CHEBI:144051"/>
    </reaction>
    <physiologicalReaction direction="left-to-right" evidence="9">
        <dbReference type="Rhea" id="RHEA:60877"/>
    </physiologicalReaction>
</comment>
<dbReference type="SUPFAM" id="SSF55811">
    <property type="entry name" value="Nudix"/>
    <property type="match status" value="1"/>
</dbReference>
<organism evidence="11 12">
    <name type="scientific">Hyphobacterium lacteum</name>
    <dbReference type="NCBI Taxonomy" id="3116575"/>
    <lineage>
        <taxon>Bacteria</taxon>
        <taxon>Pseudomonadati</taxon>
        <taxon>Pseudomonadota</taxon>
        <taxon>Alphaproteobacteria</taxon>
        <taxon>Maricaulales</taxon>
        <taxon>Maricaulaceae</taxon>
        <taxon>Hyphobacterium</taxon>
    </lineage>
</organism>
<dbReference type="InterPro" id="IPR020084">
    <property type="entry name" value="NUDIX_hydrolase_CS"/>
</dbReference>
<dbReference type="Gene3D" id="3.90.79.10">
    <property type="entry name" value="Nucleoside Triphosphate Pyrophosphohydrolase"/>
    <property type="match status" value="1"/>
</dbReference>
<evidence type="ECO:0000259" key="10">
    <source>
        <dbReference type="PROSITE" id="PS51462"/>
    </source>
</evidence>
<comment type="caution">
    <text evidence="11">The sequence shown here is derived from an EMBL/GenBank/DDBJ whole genome shotgun (WGS) entry which is preliminary data.</text>
</comment>
<gene>
    <name evidence="11" type="primary">nudC</name>
    <name evidence="11" type="ORF">V0U79_03920</name>
</gene>
<evidence type="ECO:0000256" key="1">
    <source>
        <dbReference type="ARBA" id="ARBA00001946"/>
    </source>
</evidence>
<keyword evidence="6 11" id="KW-0378">Hydrolase</keyword>
<keyword evidence="12" id="KW-1185">Reference proteome</keyword>
<evidence type="ECO:0000313" key="11">
    <source>
        <dbReference type="EMBL" id="MEE2525500.1"/>
    </source>
</evidence>
<evidence type="ECO:0000256" key="6">
    <source>
        <dbReference type="ARBA" id="ARBA00022801"/>
    </source>
</evidence>
<dbReference type="GO" id="GO:0016787">
    <property type="term" value="F:hydrolase activity"/>
    <property type="evidence" value="ECO:0007669"/>
    <property type="project" value="UniProtKB-KW"/>
</dbReference>
<dbReference type="RefSeq" id="WP_330198162.1">
    <property type="nucleotide sequence ID" value="NZ_JAZDRP010000002.1"/>
</dbReference>
<dbReference type="Proteomes" id="UP001354971">
    <property type="component" value="Unassembled WGS sequence"/>
</dbReference>
<dbReference type="Pfam" id="PF09296">
    <property type="entry name" value="NUDIX-like"/>
    <property type="match status" value="1"/>
</dbReference>
<comment type="cofactor">
    <cofactor evidence="2">
        <name>Zn(2+)</name>
        <dbReference type="ChEBI" id="CHEBI:29105"/>
    </cofactor>
</comment>
<comment type="cofactor">
    <cofactor evidence="1">
        <name>Mg(2+)</name>
        <dbReference type="ChEBI" id="CHEBI:18420"/>
    </cofactor>
</comment>
<dbReference type="PANTHER" id="PTHR42904">
    <property type="entry name" value="NUDIX HYDROLASE, NUDC SUBFAMILY"/>
    <property type="match status" value="1"/>
</dbReference>
<dbReference type="InterPro" id="IPR049734">
    <property type="entry name" value="NudC-like_C"/>
</dbReference>
<proteinExistence type="inferred from homology"/>
<dbReference type="Pfam" id="PF09297">
    <property type="entry name" value="Zn_ribbon_NUD"/>
    <property type="match status" value="1"/>
</dbReference>
<dbReference type="PROSITE" id="PS51462">
    <property type="entry name" value="NUDIX"/>
    <property type="match status" value="1"/>
</dbReference>
<evidence type="ECO:0000256" key="5">
    <source>
        <dbReference type="ARBA" id="ARBA00022723"/>
    </source>
</evidence>
<protein>
    <recommendedName>
        <fullName evidence="4">NAD(+) diphosphatase</fullName>
        <ecNumber evidence="4">3.6.1.22</ecNumber>
    </recommendedName>
</protein>
<dbReference type="PROSITE" id="PS00893">
    <property type="entry name" value="NUDIX_BOX"/>
    <property type="match status" value="1"/>
</dbReference>
<evidence type="ECO:0000256" key="2">
    <source>
        <dbReference type="ARBA" id="ARBA00001947"/>
    </source>
</evidence>
<keyword evidence="8" id="KW-0520">NAD</keyword>
<sequence>MNPSTPLAFCLSPLDRAEDIRRNADRLAELQTAEGATAIPFRRADPVIGDNGRLARWPMGKALTLKQVDTPILLGLENGEPLYAVDVDPDAEAEGADFTDTRTAAMQLPIEETGILAQARSLIEWRRKNRFCSNCGTLTTELEAGRKRLCMSCGTEHFPRVDPVAIMLVVKDDWCLLGRQSSWPPRMWSALAGFMEPGETIAQAAAREVWEEAGLQCDPASAELIADQPWPFASSLMLAVIIEAITVDIKVDTHEIESARWFSREEIHDMLSGQHPEADVPPSIAIARRLLEVWVSR</sequence>
<dbReference type="NCBIfam" id="NF001299">
    <property type="entry name" value="PRK00241.1"/>
    <property type="match status" value="1"/>
</dbReference>
<evidence type="ECO:0000313" key="12">
    <source>
        <dbReference type="Proteomes" id="UP001354971"/>
    </source>
</evidence>
<dbReference type="Gene3D" id="3.90.79.20">
    <property type="match status" value="1"/>
</dbReference>
<dbReference type="InterPro" id="IPR000086">
    <property type="entry name" value="NUDIX_hydrolase_dom"/>
</dbReference>
<keyword evidence="5" id="KW-0479">Metal-binding</keyword>
<evidence type="ECO:0000256" key="3">
    <source>
        <dbReference type="ARBA" id="ARBA00009595"/>
    </source>
</evidence>
<evidence type="ECO:0000256" key="9">
    <source>
        <dbReference type="ARBA" id="ARBA00023679"/>
    </source>
</evidence>
<evidence type="ECO:0000256" key="7">
    <source>
        <dbReference type="ARBA" id="ARBA00022842"/>
    </source>
</evidence>
<dbReference type="EC" id="3.6.1.22" evidence="4"/>
<accession>A0ABU7LNK6</accession>
<dbReference type="EMBL" id="JAZDRP010000002">
    <property type="protein sequence ID" value="MEE2525500.1"/>
    <property type="molecule type" value="Genomic_DNA"/>
</dbReference>
<dbReference type="InterPro" id="IPR015376">
    <property type="entry name" value="Znr_NADH_PPase"/>
</dbReference>
<dbReference type="InterPro" id="IPR015797">
    <property type="entry name" value="NUDIX_hydrolase-like_dom_sf"/>
</dbReference>
<dbReference type="InterPro" id="IPR015375">
    <property type="entry name" value="NADH_PPase-like_N"/>
</dbReference>
<comment type="similarity">
    <text evidence="3">Belongs to the Nudix hydrolase family. NudC subfamily.</text>
</comment>